<keyword evidence="11" id="KW-1185">Reference proteome</keyword>
<dbReference type="InterPro" id="IPR011990">
    <property type="entry name" value="TPR-like_helical_dom_sf"/>
</dbReference>
<dbReference type="PANTHER" id="PTHR44366">
    <property type="entry name" value="UDP-N-ACETYLGLUCOSAMINE--PEPTIDE N-ACETYLGLUCOSAMINYLTRANSFERASE 110 KDA SUBUNIT"/>
    <property type="match status" value="1"/>
</dbReference>
<dbReference type="RefSeq" id="WP_088525674.1">
    <property type="nucleotide sequence ID" value="NZ_NGUP01000003.1"/>
</dbReference>
<dbReference type="Pfam" id="PF13374">
    <property type="entry name" value="TPR_10"/>
    <property type="match status" value="1"/>
</dbReference>
<evidence type="ECO:0000256" key="8">
    <source>
        <dbReference type="PROSITE-ProRule" id="PRU00339"/>
    </source>
</evidence>
<dbReference type="Gene3D" id="3.40.50.11380">
    <property type="match status" value="1"/>
</dbReference>
<evidence type="ECO:0000256" key="7">
    <source>
        <dbReference type="ARBA" id="ARBA00022803"/>
    </source>
</evidence>
<dbReference type="Pfam" id="PF13414">
    <property type="entry name" value="TPR_11"/>
    <property type="match status" value="1"/>
</dbReference>
<evidence type="ECO:0000256" key="2">
    <source>
        <dbReference type="ARBA" id="ARBA00005386"/>
    </source>
</evidence>
<name>A0A254PU68_9BURK</name>
<keyword evidence="4" id="KW-0328">Glycosyltransferase</keyword>
<dbReference type="Pfam" id="PF13844">
    <property type="entry name" value="Glyco_transf_41"/>
    <property type="match status" value="2"/>
</dbReference>
<comment type="pathway">
    <text evidence="1">Protein modification; protein glycosylation.</text>
</comment>
<dbReference type="SMART" id="SM00028">
    <property type="entry name" value="TPR"/>
    <property type="match status" value="9"/>
</dbReference>
<dbReference type="SUPFAM" id="SSF48452">
    <property type="entry name" value="TPR-like"/>
    <property type="match status" value="1"/>
</dbReference>
<dbReference type="EC" id="2.4.1.255" evidence="3"/>
<dbReference type="EMBL" id="NGUP01000003">
    <property type="protein sequence ID" value="OWS70085.1"/>
    <property type="molecule type" value="Genomic_DNA"/>
</dbReference>
<comment type="caution">
    <text evidence="10">The sequence shown here is derived from an EMBL/GenBank/DDBJ whole genome shotgun (WGS) entry which is preliminary data.</text>
</comment>
<evidence type="ECO:0000259" key="9">
    <source>
        <dbReference type="Pfam" id="PF13844"/>
    </source>
</evidence>
<reference evidence="10 11" key="1">
    <citation type="submission" date="2017-05" db="EMBL/GenBank/DDBJ databases">
        <title>Genome of Polynucleobacter sp. MWH-Feld-100.</title>
        <authorList>
            <person name="Hahn M.W."/>
        </authorList>
    </citation>
    <scope>NUCLEOTIDE SEQUENCE [LARGE SCALE GENOMIC DNA]</scope>
    <source>
        <strain evidence="10 11">MWH-Feld-100</strain>
    </source>
</reference>
<feature type="repeat" description="TPR" evidence="8">
    <location>
        <begin position="107"/>
        <end position="140"/>
    </location>
</feature>
<feature type="domain" description="O-GlcNAc transferase C-terminal" evidence="9">
    <location>
        <begin position="555"/>
        <end position="743"/>
    </location>
</feature>
<feature type="repeat" description="TPR" evidence="8">
    <location>
        <begin position="175"/>
        <end position="208"/>
    </location>
</feature>
<dbReference type="Gene3D" id="1.25.40.10">
    <property type="entry name" value="Tetratricopeptide repeat domain"/>
    <property type="match status" value="2"/>
</dbReference>
<evidence type="ECO:0000256" key="1">
    <source>
        <dbReference type="ARBA" id="ARBA00004922"/>
    </source>
</evidence>
<gene>
    <name evidence="10" type="ORF">CBI31_07115</name>
</gene>
<keyword evidence="6" id="KW-0677">Repeat</keyword>
<comment type="similarity">
    <text evidence="2">Belongs to the glycosyltransferase 41 family. O-GlcNAc transferase subfamily.</text>
</comment>
<dbReference type="InterPro" id="IPR029489">
    <property type="entry name" value="OGT/SEC/SPY_C"/>
</dbReference>
<dbReference type="GO" id="GO:0097363">
    <property type="term" value="F:protein O-acetylglucosaminyltransferase activity"/>
    <property type="evidence" value="ECO:0007669"/>
    <property type="project" value="UniProtKB-EC"/>
</dbReference>
<evidence type="ECO:0000313" key="11">
    <source>
        <dbReference type="Proteomes" id="UP000197528"/>
    </source>
</evidence>
<accession>A0A254PU68</accession>
<dbReference type="PANTHER" id="PTHR44366:SF1">
    <property type="entry name" value="UDP-N-ACETYLGLUCOSAMINE--PEPTIDE N-ACETYLGLUCOSAMINYLTRANSFERASE 110 KDA SUBUNIT"/>
    <property type="match status" value="1"/>
</dbReference>
<keyword evidence="7 8" id="KW-0802">TPR repeat</keyword>
<dbReference type="Pfam" id="PF13432">
    <property type="entry name" value="TPR_16"/>
    <property type="match status" value="1"/>
</dbReference>
<dbReference type="InterPro" id="IPR019734">
    <property type="entry name" value="TPR_rpt"/>
</dbReference>
<sequence>MTSNIFNLIDQGVNQFQIGNLDDAERLISTALKLQPKNPDALQILGVIKNLKGQHEEGVRLLKKAVDLNPVNGFIHLNLAKALSDNNKDYYALPHHKHAARLMPENSNTWLNHGVSLIKLHRQEEALLVFESGLKLHPNSPDLWTNLSGVLNELLRHEEAITAAQNALSIDSRQAQAWCNLGSALGSINHFSESLKAFDSGLALSPTLIDGWINKGKILLSLNEIEGALNSFHRALEINPQSAEAWLYIGNGLQVSLNIQGSIEAYYKSLEINPKSATTLSNLGVSLKSNKDFERAKQVLEEAIALGDEVDYLLGNYLSVLMHLCDWDNYDSLYEKITQSLSSAKNSIMPFDLLSTPAALGIQKKCAVQFVKKWVKVRHSNGLPTSQIGQKEKIRVGYFSCDFKEHPVGMLMNNIVALHNRSQFEIIGFFLNNETGDLIENSLLESFDRSINLASLSDAQAIALINDQKLDIAIDLSGHTSGARISLFSKRLAPIQLTFLGYAGTTGTDFFDYLLADQVAIPSSNQIEFTEKIAYLPNSFFPVNSQLVPHNLGNVPSRESQHLPEQGIVFGCFNNAYKISPQIFNTWMDILKEVPNSVLWLSQMPAKTIENLRKEAKRSGIDSDRLIFATRTPSNKDHLSRLRLMDLFLDTPHYNAHATSADALTSGVPVITLLGDSFSGRVAASQLTAADLPELITHSLTEYSKTAIEFAKNPESLASLRKKLAANHHTAPLFNSSKYVCDLEELYLNFVKAKLNTSD</sequence>
<dbReference type="PROSITE" id="PS50293">
    <property type="entry name" value="TPR_REGION"/>
    <property type="match status" value="1"/>
</dbReference>
<evidence type="ECO:0000313" key="10">
    <source>
        <dbReference type="EMBL" id="OWS70085.1"/>
    </source>
</evidence>
<proteinExistence type="inferred from homology"/>
<dbReference type="AlphaFoldDB" id="A0A254PU68"/>
<organism evidence="10 11">
    <name type="scientific">Polynucleobacter campilacus</name>
    <dbReference type="NCBI Taxonomy" id="1743163"/>
    <lineage>
        <taxon>Bacteria</taxon>
        <taxon>Pseudomonadati</taxon>
        <taxon>Pseudomonadota</taxon>
        <taxon>Betaproteobacteria</taxon>
        <taxon>Burkholderiales</taxon>
        <taxon>Burkholderiaceae</taxon>
        <taxon>Polynucleobacter</taxon>
    </lineage>
</organism>
<dbReference type="InterPro" id="IPR037919">
    <property type="entry name" value="OGT"/>
</dbReference>
<feature type="domain" description="O-GlcNAc transferase C-terminal" evidence="9">
    <location>
        <begin position="325"/>
        <end position="542"/>
    </location>
</feature>
<dbReference type="Proteomes" id="UP000197528">
    <property type="component" value="Unassembled WGS sequence"/>
</dbReference>
<feature type="repeat" description="TPR" evidence="8">
    <location>
        <begin position="209"/>
        <end position="242"/>
    </location>
</feature>
<evidence type="ECO:0000256" key="5">
    <source>
        <dbReference type="ARBA" id="ARBA00022679"/>
    </source>
</evidence>
<feature type="repeat" description="TPR" evidence="8">
    <location>
        <begin position="243"/>
        <end position="276"/>
    </location>
</feature>
<protein>
    <recommendedName>
        <fullName evidence="3">protein O-GlcNAc transferase</fullName>
        <ecNumber evidence="3">2.4.1.255</ecNumber>
    </recommendedName>
</protein>
<evidence type="ECO:0000256" key="3">
    <source>
        <dbReference type="ARBA" id="ARBA00011970"/>
    </source>
</evidence>
<keyword evidence="5" id="KW-0808">Transferase</keyword>
<evidence type="ECO:0000256" key="6">
    <source>
        <dbReference type="ARBA" id="ARBA00022737"/>
    </source>
</evidence>
<dbReference type="GO" id="GO:0006493">
    <property type="term" value="P:protein O-linked glycosylation"/>
    <property type="evidence" value="ECO:0007669"/>
    <property type="project" value="InterPro"/>
</dbReference>
<dbReference type="PROSITE" id="PS50005">
    <property type="entry name" value="TPR"/>
    <property type="match status" value="5"/>
</dbReference>
<feature type="repeat" description="TPR" evidence="8">
    <location>
        <begin position="39"/>
        <end position="72"/>
    </location>
</feature>
<dbReference type="OrthoDB" id="101857at2"/>
<evidence type="ECO:0000256" key="4">
    <source>
        <dbReference type="ARBA" id="ARBA00022676"/>
    </source>
</evidence>
<dbReference type="Gene3D" id="3.40.50.2000">
    <property type="entry name" value="Glycogen Phosphorylase B"/>
    <property type="match status" value="1"/>
</dbReference>